<reference evidence="1 2" key="1">
    <citation type="submission" date="2018-01" db="EMBL/GenBank/DDBJ databases">
        <title>Comparative genomics of Mycobacterium mucogenicum and Mycobacterium neoaurum clade members emphasizing tRNA and non-coding RNA.</title>
        <authorList>
            <person name="Behra P.R.K."/>
            <person name="Pettersson B.M.F."/>
            <person name="Das S."/>
            <person name="Dasgupta S."/>
            <person name="Kirsebom L.A."/>
        </authorList>
    </citation>
    <scope>NUCLEOTIDE SEQUENCE [LARGE SCALE GENOMIC DNA]</scope>
    <source>
        <strain evidence="1 2">DSM 45104</strain>
    </source>
</reference>
<protein>
    <submittedName>
        <fullName evidence="1">Uncharacterized protein</fullName>
    </submittedName>
</protein>
<dbReference type="PROSITE" id="PS50966">
    <property type="entry name" value="ZF_SWIM"/>
    <property type="match status" value="1"/>
</dbReference>
<dbReference type="RefSeq" id="WP_170215063.1">
    <property type="nucleotide sequence ID" value="NZ_AP022616.1"/>
</dbReference>
<sequence length="572" mass="63022">MYVRVSGARRRTHEHRIGHHGDVPLSETSLFNMAGDLIFARGEDYIRYVRGLRITKSKAYASIQAKRVYQVELDWSGPLPDGVCTCPHNADGNFCKHLVAVGLAAIDSGRVAVDDPADATLEAVVQAMDVDELRKLVLTLAQQDGGVRRLLEIRATAASGDEAPAQAEFEAYVRNTLEFRGYVDYRRSFEVAEAVGDMLDELEDHLNNGAAEVVRPALLLALTELRAMLEDVDDSSGFIGDQCQRAADLYAQACRLGTPDPTKLATWLVKFRAESPGWPILVLADFVDAFDEKALKTYRRAVAALDKKLADQPKGRHEVDAMLLELADHDGDVDLAVQLLSEGTYVQYGAIVNRLRAAGREDDAVAWIDLAVSAGGVWSYGGGNSHWLSPDYVAETYKGLGRIDDAIGVLRADFVRQPSVGLYRVLLDFAAGVDRVESERTWAYDHARHLAATDRFAFGTVLVRLCLSDGDIDAAWEAADQYGAGSAWRELADRGAKARPVAAADLYRPGLEKDLRYPNSKLYPDIAARLATMAKLYEKGGRGAEFAMFIAQLREQYRKRPALMKALDTKRL</sequence>
<gene>
    <name evidence="1" type="ORF">C1S79_06090</name>
</gene>
<dbReference type="AlphaFoldDB" id="A0A7I7ZLW4"/>
<name>A0A7I7ZLW4_9MYCO</name>
<accession>A0A7I7ZLW4</accession>
<keyword evidence="2" id="KW-1185">Reference proteome</keyword>
<evidence type="ECO:0000313" key="2">
    <source>
        <dbReference type="Proteomes" id="UP000309984"/>
    </source>
</evidence>
<dbReference type="EMBL" id="POTM01000020">
    <property type="protein sequence ID" value="TLH72051.1"/>
    <property type="molecule type" value="Genomic_DNA"/>
</dbReference>
<organism evidence="1 2">
    <name type="scientific">Mycolicibacterium phocaicum</name>
    <dbReference type="NCBI Taxonomy" id="319706"/>
    <lineage>
        <taxon>Bacteria</taxon>
        <taxon>Bacillati</taxon>
        <taxon>Actinomycetota</taxon>
        <taxon>Actinomycetes</taxon>
        <taxon>Mycobacteriales</taxon>
        <taxon>Mycobacteriaceae</taxon>
        <taxon>Mycolicibacterium</taxon>
    </lineage>
</organism>
<dbReference type="InterPro" id="IPR007527">
    <property type="entry name" value="Znf_SWIM"/>
</dbReference>
<proteinExistence type="predicted"/>
<dbReference type="Proteomes" id="UP000309984">
    <property type="component" value="Unassembled WGS sequence"/>
</dbReference>
<comment type="caution">
    <text evidence="1">The sequence shown here is derived from an EMBL/GenBank/DDBJ whole genome shotgun (WGS) entry which is preliminary data.</text>
</comment>
<evidence type="ECO:0000313" key="1">
    <source>
        <dbReference type="EMBL" id="TLH72051.1"/>
    </source>
</evidence>
<dbReference type="GO" id="GO:0008270">
    <property type="term" value="F:zinc ion binding"/>
    <property type="evidence" value="ECO:0007669"/>
    <property type="project" value="InterPro"/>
</dbReference>